<organism evidence="1 2">
    <name type="scientific">Pseudoalteromonas ruthenica</name>
    <dbReference type="NCBI Taxonomy" id="151081"/>
    <lineage>
        <taxon>Bacteria</taxon>
        <taxon>Pseudomonadati</taxon>
        <taxon>Pseudomonadota</taxon>
        <taxon>Gammaproteobacteria</taxon>
        <taxon>Alteromonadales</taxon>
        <taxon>Pseudoalteromonadaceae</taxon>
        <taxon>Pseudoalteromonas</taxon>
    </lineage>
</organism>
<comment type="caution">
    <text evidence="1">The sequence shown here is derived from an EMBL/GenBank/DDBJ whole genome shotgun (WGS) entry which is preliminary data.</text>
</comment>
<dbReference type="SUPFAM" id="SSF51735">
    <property type="entry name" value="NAD(P)-binding Rossmann-fold domains"/>
    <property type="match status" value="1"/>
</dbReference>
<dbReference type="EMBL" id="PNCG01000130">
    <property type="protein sequence ID" value="TMP84444.1"/>
    <property type="molecule type" value="Genomic_DNA"/>
</dbReference>
<dbReference type="Proteomes" id="UP000305874">
    <property type="component" value="Unassembled WGS sequence"/>
</dbReference>
<feature type="non-terminal residue" evidence="1">
    <location>
        <position position="25"/>
    </location>
</feature>
<dbReference type="Gene3D" id="3.40.50.720">
    <property type="entry name" value="NAD(P)-binding Rossmann-like Domain"/>
    <property type="match status" value="1"/>
</dbReference>
<evidence type="ECO:0000313" key="1">
    <source>
        <dbReference type="EMBL" id="TMP84444.1"/>
    </source>
</evidence>
<protein>
    <submittedName>
        <fullName evidence="1">Beta-ketoacyl-ACP reductase</fullName>
    </submittedName>
</protein>
<dbReference type="AlphaFoldDB" id="A0A5S3Z0K1"/>
<proteinExistence type="predicted"/>
<gene>
    <name evidence="1" type="ORF">CWC05_19360</name>
</gene>
<evidence type="ECO:0000313" key="2">
    <source>
        <dbReference type="Proteomes" id="UP000305874"/>
    </source>
</evidence>
<sequence>MENQQTAIVTGAFGGIGTAIAKQLA</sequence>
<name>A0A5S3Z0K1_9GAMM</name>
<dbReference type="InterPro" id="IPR036291">
    <property type="entry name" value="NAD(P)-bd_dom_sf"/>
</dbReference>
<reference evidence="2" key="2">
    <citation type="submission" date="2019-06" db="EMBL/GenBank/DDBJ databases">
        <title>Co-occurence of chitin degradation, pigmentation and bioactivity in marine Pseudoalteromonas.</title>
        <authorList>
            <person name="Sonnenschein E.C."/>
            <person name="Bech P.K."/>
        </authorList>
    </citation>
    <scope>NUCLEOTIDE SEQUENCE [LARGE SCALE GENOMIC DNA]</scope>
    <source>
        <strain evidence="2">S2897</strain>
    </source>
</reference>
<reference evidence="1 2" key="1">
    <citation type="submission" date="2017-12" db="EMBL/GenBank/DDBJ databases">
        <authorList>
            <person name="Paulsen S."/>
            <person name="Gram L.K."/>
        </authorList>
    </citation>
    <scope>NUCLEOTIDE SEQUENCE [LARGE SCALE GENOMIC DNA]</scope>
    <source>
        <strain evidence="1 2">S2897</strain>
    </source>
</reference>
<accession>A0A5S3Z0K1</accession>